<gene>
    <name evidence="1" type="ORF">BO78DRAFT_385923</name>
</gene>
<keyword evidence="2" id="KW-1185">Reference proteome</keyword>
<dbReference type="Proteomes" id="UP000248423">
    <property type="component" value="Unassembled WGS sequence"/>
</dbReference>
<dbReference type="EMBL" id="KZ826341">
    <property type="protein sequence ID" value="PYI07483.1"/>
    <property type="molecule type" value="Genomic_DNA"/>
</dbReference>
<dbReference type="VEuPathDB" id="FungiDB:BO78DRAFT_385923"/>
<reference evidence="1 2" key="1">
    <citation type="submission" date="2018-02" db="EMBL/GenBank/DDBJ databases">
        <title>The genomes of Aspergillus section Nigri reveals drivers in fungal speciation.</title>
        <authorList>
            <consortium name="DOE Joint Genome Institute"/>
            <person name="Vesth T.C."/>
            <person name="Nybo J."/>
            <person name="Theobald S."/>
            <person name="Brandl J."/>
            <person name="Frisvad J.C."/>
            <person name="Nielsen K.F."/>
            <person name="Lyhne E.K."/>
            <person name="Kogle M.E."/>
            <person name="Kuo A."/>
            <person name="Riley R."/>
            <person name="Clum A."/>
            <person name="Nolan M."/>
            <person name="Lipzen A."/>
            <person name="Salamov A."/>
            <person name="Henrissat B."/>
            <person name="Wiebenga A."/>
            <person name="De vries R.P."/>
            <person name="Grigoriev I.V."/>
            <person name="Mortensen U.H."/>
            <person name="Andersen M.R."/>
            <person name="Baker S.E."/>
        </authorList>
    </citation>
    <scope>NUCLEOTIDE SEQUENCE [LARGE SCALE GENOMIC DNA]</scope>
    <source>
        <strain evidence="1 2">CBS 121057</strain>
    </source>
</reference>
<protein>
    <submittedName>
        <fullName evidence="1">Uncharacterized protein</fullName>
    </submittedName>
</protein>
<accession>A0A319FIY4</accession>
<proteinExistence type="predicted"/>
<evidence type="ECO:0000313" key="2">
    <source>
        <dbReference type="Proteomes" id="UP000248423"/>
    </source>
</evidence>
<name>A0A319FIY4_ASPSB</name>
<evidence type="ECO:0000313" key="1">
    <source>
        <dbReference type="EMBL" id="PYI07483.1"/>
    </source>
</evidence>
<organism evidence="1 2">
    <name type="scientific">Aspergillus sclerotiicarbonarius (strain CBS 121057 / IBT 28362)</name>
    <dbReference type="NCBI Taxonomy" id="1448318"/>
    <lineage>
        <taxon>Eukaryota</taxon>
        <taxon>Fungi</taxon>
        <taxon>Dikarya</taxon>
        <taxon>Ascomycota</taxon>
        <taxon>Pezizomycotina</taxon>
        <taxon>Eurotiomycetes</taxon>
        <taxon>Eurotiomycetidae</taxon>
        <taxon>Eurotiales</taxon>
        <taxon>Aspergillaceae</taxon>
        <taxon>Aspergillus</taxon>
        <taxon>Aspergillus subgen. Circumdati</taxon>
    </lineage>
</organism>
<dbReference type="AlphaFoldDB" id="A0A319FIY4"/>
<sequence>MPGLLNSVHEHPTECHLSLMRWMELGETAEDVLDEMDRLVKGLDATLATGELHDENGTVWKANYLPFYTVGFIDSQNPLTRVCLSAYEKYSVNLMPRNIVSMNRASLWECHGVWVSQQLASVLVVQYIPSHKGEPHQQDNE</sequence>